<dbReference type="InterPro" id="IPR011004">
    <property type="entry name" value="Trimer_LpxA-like_sf"/>
</dbReference>
<sequence length="194" mass="21056">MIQKLADKSAKLKWSKYHLCACLTAWLHDGQFLMGKECRLQVPLKVNGKGRTKIENQVRLGYHLAPKTGRGEILIQARTPESEIIIGKGTALSNNIALISCSKISIGTNCNIGDQVSIYDTDFHEISPETRNNSAGETLPIKIGMNVWIGSRVIILKGVDIGDHCVIAAGSIVTKSIPDRSLAAGIPAKIIRTI</sequence>
<evidence type="ECO:0000313" key="1">
    <source>
        <dbReference type="EMBL" id="QHI68086.1"/>
    </source>
</evidence>
<name>A0A6P1M926_9BACT</name>
<dbReference type="KEGG" id="taer:GT409_01000"/>
<accession>A0A6P1M926</accession>
<reference evidence="1 2" key="1">
    <citation type="submission" date="2020-01" db="EMBL/GenBank/DDBJ databases">
        <title>Ponticoccus aerotolerans gen. nov., sp. nov., an anaerobic bacterium and proposal of Ponticoccusceae fam. nov., Ponticoccusles ord. nov. and Ponticoccuse classis nov. in the phylum Kiritimatiellaeota.</title>
        <authorList>
            <person name="Zhou L.Y."/>
            <person name="Du Z.J."/>
        </authorList>
    </citation>
    <scope>NUCLEOTIDE SEQUENCE [LARGE SCALE GENOMIC DNA]</scope>
    <source>
        <strain evidence="1 2">S-5007</strain>
    </source>
</reference>
<dbReference type="AlphaFoldDB" id="A0A6P1M926"/>
<dbReference type="Pfam" id="PF14602">
    <property type="entry name" value="Hexapep_2"/>
    <property type="match status" value="1"/>
</dbReference>
<dbReference type="InterPro" id="IPR001451">
    <property type="entry name" value="Hexapep"/>
</dbReference>
<dbReference type="Proteomes" id="UP000464954">
    <property type="component" value="Chromosome"/>
</dbReference>
<keyword evidence="1" id="KW-0012">Acyltransferase</keyword>
<dbReference type="GO" id="GO:0016746">
    <property type="term" value="F:acyltransferase activity"/>
    <property type="evidence" value="ECO:0007669"/>
    <property type="project" value="UniProtKB-KW"/>
</dbReference>
<proteinExistence type="predicted"/>
<keyword evidence="2" id="KW-1185">Reference proteome</keyword>
<organism evidence="1 2">
    <name type="scientific">Tichowtungia aerotolerans</name>
    <dbReference type="NCBI Taxonomy" id="2697043"/>
    <lineage>
        <taxon>Bacteria</taxon>
        <taxon>Pseudomonadati</taxon>
        <taxon>Kiritimatiellota</taxon>
        <taxon>Tichowtungiia</taxon>
        <taxon>Tichowtungiales</taxon>
        <taxon>Tichowtungiaceae</taxon>
        <taxon>Tichowtungia</taxon>
    </lineage>
</organism>
<dbReference type="CDD" id="cd04647">
    <property type="entry name" value="LbH_MAT_like"/>
    <property type="match status" value="1"/>
</dbReference>
<dbReference type="RefSeq" id="WP_160626120.1">
    <property type="nucleotide sequence ID" value="NZ_CP047593.1"/>
</dbReference>
<dbReference type="SUPFAM" id="SSF51161">
    <property type="entry name" value="Trimeric LpxA-like enzymes"/>
    <property type="match status" value="1"/>
</dbReference>
<protein>
    <submittedName>
        <fullName evidence="1">Acyltransferase</fullName>
    </submittedName>
</protein>
<evidence type="ECO:0000313" key="2">
    <source>
        <dbReference type="Proteomes" id="UP000464954"/>
    </source>
</evidence>
<dbReference type="PANTHER" id="PTHR23416">
    <property type="entry name" value="SIALIC ACID SYNTHASE-RELATED"/>
    <property type="match status" value="1"/>
</dbReference>
<dbReference type="Gene3D" id="2.160.10.10">
    <property type="entry name" value="Hexapeptide repeat proteins"/>
    <property type="match status" value="1"/>
</dbReference>
<gene>
    <name evidence="1" type="ORF">GT409_01000</name>
</gene>
<dbReference type="EMBL" id="CP047593">
    <property type="protein sequence ID" value="QHI68086.1"/>
    <property type="molecule type" value="Genomic_DNA"/>
</dbReference>
<dbReference type="InterPro" id="IPR051159">
    <property type="entry name" value="Hexapeptide_acetyltransf"/>
</dbReference>
<keyword evidence="1" id="KW-0808">Transferase</keyword>